<comment type="caution">
    <text evidence="4">The sequence shown here is derived from an EMBL/GenBank/DDBJ whole genome shotgun (WGS) entry which is preliminary data.</text>
</comment>
<dbReference type="InterPro" id="IPR006683">
    <property type="entry name" value="Thioestr_dom"/>
</dbReference>
<evidence type="ECO:0000313" key="5">
    <source>
        <dbReference type="Proteomes" id="UP000799772"/>
    </source>
</evidence>
<evidence type="ECO:0000256" key="2">
    <source>
        <dbReference type="ARBA" id="ARBA00022801"/>
    </source>
</evidence>
<name>A0A9P4ILL2_9PEZI</name>
<sequence>MAFPKRDSRSRDKPSLYEFLWNDTTATPEERMRKVLHFYVEDGRFDARCVRDTRVISVDLKTNTVVYEIDIQPYLCSRTKTLHGGAAATLLDMLTSAILTLLAKPGAFDLGHVSRTITMSYLRPVNEGQTVRIECRPVSLGKNTANVYGEIRTLEGKVCVTCVHDKVVFGSKI</sequence>
<dbReference type="InterPro" id="IPR039298">
    <property type="entry name" value="ACOT13"/>
</dbReference>
<dbReference type="PANTHER" id="PTHR21660:SF1">
    <property type="entry name" value="ACYL-COENZYME A THIOESTERASE 13"/>
    <property type="match status" value="1"/>
</dbReference>
<keyword evidence="2" id="KW-0378">Hydrolase</keyword>
<reference evidence="4" key="1">
    <citation type="journal article" date="2020" name="Stud. Mycol.">
        <title>101 Dothideomycetes genomes: a test case for predicting lifestyles and emergence of pathogens.</title>
        <authorList>
            <person name="Haridas S."/>
            <person name="Albert R."/>
            <person name="Binder M."/>
            <person name="Bloem J."/>
            <person name="Labutti K."/>
            <person name="Salamov A."/>
            <person name="Andreopoulos B."/>
            <person name="Baker S."/>
            <person name="Barry K."/>
            <person name="Bills G."/>
            <person name="Bluhm B."/>
            <person name="Cannon C."/>
            <person name="Castanera R."/>
            <person name="Culley D."/>
            <person name="Daum C."/>
            <person name="Ezra D."/>
            <person name="Gonzalez J."/>
            <person name="Henrissat B."/>
            <person name="Kuo A."/>
            <person name="Liang C."/>
            <person name="Lipzen A."/>
            <person name="Lutzoni F."/>
            <person name="Magnuson J."/>
            <person name="Mondo S."/>
            <person name="Nolan M."/>
            <person name="Ohm R."/>
            <person name="Pangilinan J."/>
            <person name="Park H.-J."/>
            <person name="Ramirez L."/>
            <person name="Alfaro M."/>
            <person name="Sun H."/>
            <person name="Tritt A."/>
            <person name="Yoshinaga Y."/>
            <person name="Zwiers L.-H."/>
            <person name="Turgeon B."/>
            <person name="Goodwin S."/>
            <person name="Spatafora J."/>
            <person name="Crous P."/>
            <person name="Grigoriev I."/>
        </authorList>
    </citation>
    <scope>NUCLEOTIDE SEQUENCE</scope>
    <source>
        <strain evidence="4">CBS 133067</strain>
    </source>
</reference>
<evidence type="ECO:0000313" key="4">
    <source>
        <dbReference type="EMBL" id="KAF2101992.1"/>
    </source>
</evidence>
<comment type="similarity">
    <text evidence="1">Belongs to the thioesterase PaaI family.</text>
</comment>
<feature type="domain" description="Thioesterase" evidence="3">
    <location>
        <begin position="81"/>
        <end position="159"/>
    </location>
</feature>
<dbReference type="Gene3D" id="3.10.129.10">
    <property type="entry name" value="Hotdog Thioesterase"/>
    <property type="match status" value="1"/>
</dbReference>
<dbReference type="NCBIfam" id="TIGR00369">
    <property type="entry name" value="unchar_dom_1"/>
    <property type="match status" value="1"/>
</dbReference>
<dbReference type="PANTHER" id="PTHR21660">
    <property type="entry name" value="THIOESTERASE SUPERFAMILY MEMBER-RELATED"/>
    <property type="match status" value="1"/>
</dbReference>
<organism evidence="4 5">
    <name type="scientific">Rhizodiscina lignyota</name>
    <dbReference type="NCBI Taxonomy" id="1504668"/>
    <lineage>
        <taxon>Eukaryota</taxon>
        <taxon>Fungi</taxon>
        <taxon>Dikarya</taxon>
        <taxon>Ascomycota</taxon>
        <taxon>Pezizomycotina</taxon>
        <taxon>Dothideomycetes</taxon>
        <taxon>Pleosporomycetidae</taxon>
        <taxon>Aulographales</taxon>
        <taxon>Rhizodiscinaceae</taxon>
        <taxon>Rhizodiscina</taxon>
    </lineage>
</organism>
<dbReference type="Proteomes" id="UP000799772">
    <property type="component" value="Unassembled WGS sequence"/>
</dbReference>
<dbReference type="AlphaFoldDB" id="A0A9P4ILL2"/>
<dbReference type="CDD" id="cd03443">
    <property type="entry name" value="PaaI_thioesterase"/>
    <property type="match status" value="1"/>
</dbReference>
<accession>A0A9P4ILL2</accession>
<dbReference type="InterPro" id="IPR003736">
    <property type="entry name" value="PAAI_dom"/>
</dbReference>
<dbReference type="EMBL" id="ML978123">
    <property type="protein sequence ID" value="KAF2101992.1"/>
    <property type="molecule type" value="Genomic_DNA"/>
</dbReference>
<dbReference type="SUPFAM" id="SSF54637">
    <property type="entry name" value="Thioesterase/thiol ester dehydrase-isomerase"/>
    <property type="match status" value="1"/>
</dbReference>
<gene>
    <name evidence="4" type="ORF">NA57DRAFT_73432</name>
</gene>
<evidence type="ECO:0000256" key="1">
    <source>
        <dbReference type="ARBA" id="ARBA00008324"/>
    </source>
</evidence>
<dbReference type="InterPro" id="IPR029069">
    <property type="entry name" value="HotDog_dom_sf"/>
</dbReference>
<dbReference type="Pfam" id="PF03061">
    <property type="entry name" value="4HBT"/>
    <property type="match status" value="1"/>
</dbReference>
<keyword evidence="5" id="KW-1185">Reference proteome</keyword>
<dbReference type="OrthoDB" id="2831072at2759"/>
<dbReference type="GO" id="GO:0047617">
    <property type="term" value="F:fatty acyl-CoA hydrolase activity"/>
    <property type="evidence" value="ECO:0007669"/>
    <property type="project" value="InterPro"/>
</dbReference>
<evidence type="ECO:0000259" key="3">
    <source>
        <dbReference type="Pfam" id="PF03061"/>
    </source>
</evidence>
<proteinExistence type="inferred from homology"/>
<protein>
    <submittedName>
        <fullName evidence="4">Thioesterase/thiol ester dehydrase-isomerase</fullName>
    </submittedName>
</protein>